<comment type="caution">
    <text evidence="1">The sequence shown here is derived from an EMBL/GenBank/DDBJ whole genome shotgun (WGS) entry which is preliminary data.</text>
</comment>
<sequence>MARGHRLARRTLVALARGEDGAAALRELAPVRLSKHLLLLTAVVDQAAERGHPEARRAASALSALHTVRRAAPTAAETVLRNPAVGSWALTTLHEMIHGRPDARPGHLAAITAGAAALGHVPAELELTAGPEGLTIPGLGRAGLPPGPVTFRANGPGGEPARLSAGRHHVALPPDPYQDAPHWQGLRRLPLHAPEHRMNLLADDLDPHRFPGALERLPRLPLAELGAWHERLQAGWLLLSRHHGWAA</sequence>
<dbReference type="AlphaFoldDB" id="A0A2W2GVS1"/>
<evidence type="ECO:0000313" key="1">
    <source>
        <dbReference type="EMBL" id="PZG44145.1"/>
    </source>
</evidence>
<protein>
    <submittedName>
        <fullName evidence="1">HEXXH motif domain-containing protein</fullName>
    </submittedName>
</protein>
<organism evidence="1 2">
    <name type="scientific">Spongiactinospora gelatinilytica</name>
    <dbReference type="NCBI Taxonomy" id="2666298"/>
    <lineage>
        <taxon>Bacteria</taxon>
        <taxon>Bacillati</taxon>
        <taxon>Actinomycetota</taxon>
        <taxon>Actinomycetes</taxon>
        <taxon>Streptosporangiales</taxon>
        <taxon>Streptosporangiaceae</taxon>
        <taxon>Spongiactinospora</taxon>
    </lineage>
</organism>
<accession>A0A2W2GVS1</accession>
<reference evidence="1 2" key="1">
    <citation type="submission" date="2018-01" db="EMBL/GenBank/DDBJ databases">
        <title>Draft genome sequence of Sphaerisporangium sp. 7K107.</title>
        <authorList>
            <person name="Sahin N."/>
            <person name="Saygin H."/>
            <person name="Ay H."/>
        </authorList>
    </citation>
    <scope>NUCLEOTIDE SEQUENCE [LARGE SCALE GENOMIC DNA]</scope>
    <source>
        <strain evidence="1 2">7K107</strain>
    </source>
</reference>
<feature type="non-terminal residue" evidence="1">
    <location>
        <position position="247"/>
    </location>
</feature>
<name>A0A2W2GVS1_9ACTN</name>
<dbReference type="Proteomes" id="UP000248544">
    <property type="component" value="Unassembled WGS sequence"/>
</dbReference>
<gene>
    <name evidence="1" type="ORF">C1I98_17575</name>
</gene>
<evidence type="ECO:0000313" key="2">
    <source>
        <dbReference type="Proteomes" id="UP000248544"/>
    </source>
</evidence>
<dbReference type="EMBL" id="POUA01000128">
    <property type="protein sequence ID" value="PZG44145.1"/>
    <property type="molecule type" value="Genomic_DNA"/>
</dbReference>
<keyword evidence="2" id="KW-1185">Reference proteome</keyword>
<proteinExistence type="predicted"/>